<feature type="transmembrane region" description="Helical" evidence="1">
    <location>
        <begin position="40"/>
        <end position="58"/>
    </location>
</feature>
<evidence type="ECO:0000313" key="2">
    <source>
        <dbReference type="EMBL" id="GAN36534.1"/>
    </source>
</evidence>
<name>A0A0C9PWQ8_LACPA</name>
<sequence>MQTNKVVGLSFVGGWCVMFVSAVVWFAIRNGFIASILLDALGIATLGTVFFVVGYWLISHKNNH</sequence>
<gene>
    <name evidence="2" type="ORF">LC0644_1123</name>
</gene>
<keyword evidence="1" id="KW-1133">Transmembrane helix</keyword>
<dbReference type="RefSeq" id="WP_003564370.1">
    <property type="nucleotide sequence ID" value="NZ_BAYM01000080.1"/>
</dbReference>
<organism evidence="2 3">
    <name type="scientific">Lacticaseibacillus paracasei NRIC 0644</name>
    <dbReference type="NCBI Taxonomy" id="1435038"/>
    <lineage>
        <taxon>Bacteria</taxon>
        <taxon>Bacillati</taxon>
        <taxon>Bacillota</taxon>
        <taxon>Bacilli</taxon>
        <taxon>Lactobacillales</taxon>
        <taxon>Lactobacillaceae</taxon>
        <taxon>Lacticaseibacillus</taxon>
    </lineage>
</organism>
<keyword evidence="1" id="KW-0472">Membrane</keyword>
<feature type="transmembrane region" description="Helical" evidence="1">
    <location>
        <begin position="6"/>
        <end position="28"/>
    </location>
</feature>
<accession>A0A0C9PWQ8</accession>
<protein>
    <submittedName>
        <fullName evidence="2">Uncharacterized protein</fullName>
    </submittedName>
</protein>
<evidence type="ECO:0000313" key="3">
    <source>
        <dbReference type="Proteomes" id="UP000032552"/>
    </source>
</evidence>
<dbReference type="AlphaFoldDB" id="A0A0C9PWQ8"/>
<reference evidence="3" key="1">
    <citation type="submission" date="2014-05" db="EMBL/GenBank/DDBJ databases">
        <title>Whole genome sequencing of Lactobacillus casei NRIC0644.</title>
        <authorList>
            <person name="Atarashi H."/>
            <person name="Yoshida Y."/>
            <person name="Fujimura S."/>
            <person name="Tanaka N."/>
            <person name="Shiwa Y."/>
            <person name="Yoshikawa H."/>
            <person name="Okada S."/>
            <person name="Nakagawa J."/>
        </authorList>
    </citation>
    <scope>NUCLEOTIDE SEQUENCE [LARGE SCALE GENOMIC DNA]</scope>
    <source>
        <strain evidence="3">NRIC0644</strain>
    </source>
</reference>
<dbReference type="Proteomes" id="UP000032552">
    <property type="component" value="Unassembled WGS sequence"/>
</dbReference>
<evidence type="ECO:0000256" key="1">
    <source>
        <dbReference type="SAM" id="Phobius"/>
    </source>
</evidence>
<comment type="caution">
    <text evidence="2">The sequence shown here is derived from an EMBL/GenBank/DDBJ whole genome shotgun (WGS) entry which is preliminary data.</text>
</comment>
<proteinExistence type="predicted"/>
<keyword evidence="1" id="KW-0812">Transmembrane</keyword>
<dbReference type="GeneID" id="57089725"/>
<dbReference type="EMBL" id="BAYM01000080">
    <property type="protein sequence ID" value="GAN36534.1"/>
    <property type="molecule type" value="Genomic_DNA"/>
</dbReference>